<dbReference type="Pfam" id="PF01344">
    <property type="entry name" value="Kelch_1"/>
    <property type="match status" value="1"/>
</dbReference>
<organism evidence="5 6">
    <name type="scientific">Babesia bovis</name>
    <dbReference type="NCBI Taxonomy" id="5865"/>
    <lineage>
        <taxon>Eukaryota</taxon>
        <taxon>Sar</taxon>
        <taxon>Alveolata</taxon>
        <taxon>Apicomplexa</taxon>
        <taxon>Aconoidasida</taxon>
        <taxon>Piroplasmida</taxon>
        <taxon>Babesiidae</taxon>
        <taxon>Babesia</taxon>
    </lineage>
</organism>
<evidence type="ECO:0000259" key="3">
    <source>
        <dbReference type="PROSITE" id="PS00022"/>
    </source>
</evidence>
<dbReference type="Proteomes" id="UP000002173">
    <property type="component" value="Chromosome 1"/>
</dbReference>
<dbReference type="InterPro" id="IPR006652">
    <property type="entry name" value="Kelch_1"/>
</dbReference>
<gene>
    <name evidence="5" type="ORF">BBOV_I000820</name>
</gene>
<evidence type="ECO:0000256" key="2">
    <source>
        <dbReference type="ARBA" id="ARBA00022737"/>
    </source>
</evidence>
<dbReference type="Gene3D" id="2.120.10.80">
    <property type="entry name" value="Kelch-type beta propeller"/>
    <property type="match status" value="2"/>
</dbReference>
<name>A7AXA3_BABBO</name>
<accession>A7AXA3</accession>
<comment type="caution">
    <text evidence="5">The sequence shown here is derived from an EMBL/GenBank/DDBJ whole genome shotgun (WGS) entry which is preliminary data.</text>
</comment>
<dbReference type="AlphaFoldDB" id="A7AXA3"/>
<keyword evidence="1" id="KW-0880">Kelch repeat</keyword>
<dbReference type="PROSITE" id="PS00022">
    <property type="entry name" value="EGF_1"/>
    <property type="match status" value="1"/>
</dbReference>
<dbReference type="Pfam" id="PF24681">
    <property type="entry name" value="Kelch_KLHDC2_KLHL20_DRC7"/>
    <property type="match status" value="1"/>
</dbReference>
<dbReference type="PANTHER" id="PTHR46093">
    <property type="entry name" value="ACYL-COA-BINDING DOMAIN-CONTAINING PROTEIN 5"/>
    <property type="match status" value="1"/>
</dbReference>
<dbReference type="InParanoid" id="A7AXA3"/>
<keyword evidence="2" id="KW-0677">Repeat</keyword>
<evidence type="ECO:0000313" key="5">
    <source>
        <dbReference type="EMBL" id="EDO05176.1"/>
    </source>
</evidence>
<evidence type="ECO:0000313" key="6">
    <source>
        <dbReference type="Proteomes" id="UP000002173"/>
    </source>
</evidence>
<dbReference type="EMBL" id="AAXT01000006">
    <property type="protein sequence ID" value="EDO05176.1"/>
    <property type="molecule type" value="Genomic_DNA"/>
</dbReference>
<feature type="domain" description="EGF-like" evidence="3 4">
    <location>
        <begin position="374"/>
        <end position="385"/>
    </location>
</feature>
<dbReference type="SUPFAM" id="SSF50965">
    <property type="entry name" value="Galactose oxidase, central domain"/>
    <property type="match status" value="1"/>
</dbReference>
<keyword evidence="6" id="KW-1185">Reference proteome</keyword>
<dbReference type="InterPro" id="IPR015915">
    <property type="entry name" value="Kelch-typ_b-propeller"/>
</dbReference>
<dbReference type="OMA" id="SQETYVF"/>
<dbReference type="VEuPathDB" id="PiroplasmaDB:BBOV_I000820"/>
<protein>
    <submittedName>
        <fullName evidence="5">Kelch repeat domain containing protein</fullName>
    </submittedName>
</protein>
<sequence>MLIKCIPLCVGVFIWLALWLRYTDAARWKVLAPAKEDTPKYHKFAYTFSESLLYTFGGESEGTFSSDLKRFDPWRKQWVTLPSVGNVPAPRAGATLTKIGSTLYLIGGYNQNGTLGTISQYDVINNKWTHVYPQGVNKFLPRSGHASCTDGVNRIYIFGGYNDDGIYLNDLHEITISTKTTTEPYSQEIVASFKLLSTGWYTTYSSKGGINPSPKECASMQLVDGKLYLHGGYSYGGSSHDDMWTFDLGDLKWSQVDSPVVPPPSEGMSSLSLGRSIFYFGGCDFGYASTRCYSDLWRFDTTSSRWYIIPTSGINPSGRAYAALAFVNDTFVLYGGSKLDKKAFDDSYQLVELQPCTDPDHTCLGRGSCLGVSCRCNTGFTGYDCSISLQGTQGPPDTPTHTEM</sequence>
<reference evidence="5 6" key="1">
    <citation type="journal article" date="2007" name="PLoS Pathog.">
        <title>Genome sequence of Babesia bovis and comparative analysis of apicomplexan hemoprotozoa.</title>
        <authorList>
            <person name="Brayton K.A."/>
            <person name="Lau A.O.T."/>
            <person name="Herndon D.R."/>
            <person name="Hannick L."/>
            <person name="Kappmeyer L.S."/>
            <person name="Berens S.J."/>
            <person name="Bidwell S.L."/>
            <person name="Brown W.C."/>
            <person name="Crabtree J."/>
            <person name="Fadrosh D."/>
            <person name="Feldblum T."/>
            <person name="Forberger H.A."/>
            <person name="Haas B.J."/>
            <person name="Howell J.M."/>
            <person name="Khouri H."/>
            <person name="Koo H."/>
            <person name="Mann D.J."/>
            <person name="Norimine J."/>
            <person name="Paulsen I.T."/>
            <person name="Radune D."/>
            <person name="Ren Q."/>
            <person name="Smith R.K. Jr."/>
            <person name="Suarez C.E."/>
            <person name="White O."/>
            <person name="Wortman J.R."/>
            <person name="Knowles D.P. Jr."/>
            <person name="McElwain T.F."/>
            <person name="Nene V.M."/>
        </authorList>
    </citation>
    <scope>NUCLEOTIDE SEQUENCE [LARGE SCALE GENOMIC DNA]</scope>
    <source>
        <strain evidence="5">T2Bo</strain>
    </source>
</reference>
<dbReference type="eggNOG" id="KOG4693">
    <property type="taxonomic scope" value="Eukaryota"/>
</dbReference>
<evidence type="ECO:0000259" key="4">
    <source>
        <dbReference type="PROSITE" id="PS01186"/>
    </source>
</evidence>
<dbReference type="PANTHER" id="PTHR46093:SF18">
    <property type="entry name" value="FIBRONECTIN TYPE-III DOMAIN-CONTAINING PROTEIN"/>
    <property type="match status" value="1"/>
</dbReference>
<evidence type="ECO:0000256" key="1">
    <source>
        <dbReference type="ARBA" id="ARBA00022441"/>
    </source>
</evidence>
<dbReference type="PROSITE" id="PS01186">
    <property type="entry name" value="EGF_2"/>
    <property type="match status" value="1"/>
</dbReference>
<proteinExistence type="predicted"/>
<dbReference type="InterPro" id="IPR011043">
    <property type="entry name" value="Gal_Oxase/kelch_b-propeller"/>
</dbReference>
<dbReference type="InterPro" id="IPR000742">
    <property type="entry name" value="EGF"/>
</dbReference>